<accession>A0A7T9DJF9</accession>
<dbReference type="EMBL" id="CP064981">
    <property type="protein sequence ID" value="QQR92447.1"/>
    <property type="molecule type" value="Genomic_DNA"/>
</dbReference>
<evidence type="ECO:0000256" key="2">
    <source>
        <dbReference type="ARBA" id="ARBA00022963"/>
    </source>
</evidence>
<proteinExistence type="predicted"/>
<sequence length="193" mass="20841">MRIPFSLLFPALLAAFIAGVVLSSPFWSATGLAILTPSASSSQTAIPTDSLQAAFCPSPQCESLAISALDAAQERIDVAMYSFTNDALGDALVRAKERGVRVRVVLEKQQDSSSFSEHGKLSAAGISVRVDSNPQLMHHKFAVIDERFVITGSMNWSGNGVKENNENLLVIHSPQLNAQFAEEFEKIWGMSAE</sequence>
<reference evidence="5" key="1">
    <citation type="submission" date="2020-11" db="EMBL/GenBank/DDBJ databases">
        <title>Connecting structure to function with the recovery of over 1000 high-quality activated sludge metagenome-assembled genomes encoding full-length rRNA genes using long-read sequencing.</title>
        <authorList>
            <person name="Singleton C.M."/>
            <person name="Petriglieri F."/>
            <person name="Kristensen J.M."/>
            <person name="Kirkegaard R.H."/>
            <person name="Michaelsen T.Y."/>
            <person name="Andersen M.H."/>
            <person name="Karst S.M."/>
            <person name="Dueholm M.S."/>
            <person name="Nielsen P.H."/>
            <person name="Albertsen M."/>
        </authorList>
    </citation>
    <scope>NUCLEOTIDE SEQUENCE</scope>
    <source>
        <strain evidence="5">Fred_18-Q3-R57-64_BAT3C.431</strain>
    </source>
</reference>
<dbReference type="GO" id="GO:0016042">
    <property type="term" value="P:lipid catabolic process"/>
    <property type="evidence" value="ECO:0007669"/>
    <property type="project" value="UniProtKB-KW"/>
</dbReference>
<evidence type="ECO:0000259" key="4">
    <source>
        <dbReference type="PROSITE" id="PS50035"/>
    </source>
</evidence>
<dbReference type="SUPFAM" id="SSF56024">
    <property type="entry name" value="Phospholipase D/nuclease"/>
    <property type="match status" value="1"/>
</dbReference>
<dbReference type="InterPro" id="IPR025202">
    <property type="entry name" value="PLD-like_dom"/>
</dbReference>
<dbReference type="InterPro" id="IPR001736">
    <property type="entry name" value="PLipase_D/transphosphatidylase"/>
</dbReference>
<protein>
    <submittedName>
        <fullName evidence="5">Phospholipase D family protein</fullName>
    </submittedName>
</protein>
<dbReference type="Pfam" id="PF13091">
    <property type="entry name" value="PLDc_2"/>
    <property type="match status" value="1"/>
</dbReference>
<dbReference type="PROSITE" id="PS50035">
    <property type="entry name" value="PLD"/>
    <property type="match status" value="1"/>
</dbReference>
<dbReference type="InterPro" id="IPR051406">
    <property type="entry name" value="PLD_domain"/>
</dbReference>
<keyword evidence="1" id="KW-0378">Hydrolase</keyword>
<dbReference type="GO" id="GO:0016891">
    <property type="term" value="F:RNA endonuclease activity producing 5'-phosphomonoesters, hydrolytic mechanism"/>
    <property type="evidence" value="ECO:0007669"/>
    <property type="project" value="TreeGrafter"/>
</dbReference>
<dbReference type="PANTHER" id="PTHR43856:SF1">
    <property type="entry name" value="MITOCHONDRIAL CARDIOLIPIN HYDROLASE"/>
    <property type="match status" value="1"/>
</dbReference>
<keyword evidence="2" id="KW-0442">Lipid degradation</keyword>
<evidence type="ECO:0000313" key="5">
    <source>
        <dbReference type="EMBL" id="QQR92447.1"/>
    </source>
</evidence>
<feature type="domain" description="PLD phosphodiesterase" evidence="4">
    <location>
        <begin position="133"/>
        <end position="160"/>
    </location>
</feature>
<dbReference type="PANTHER" id="PTHR43856">
    <property type="entry name" value="CARDIOLIPIN HYDROLASE"/>
    <property type="match status" value="1"/>
</dbReference>
<dbReference type="Proteomes" id="UP000596004">
    <property type="component" value="Chromosome"/>
</dbReference>
<dbReference type="Gene3D" id="3.30.870.10">
    <property type="entry name" value="Endonuclease Chain A"/>
    <property type="match status" value="1"/>
</dbReference>
<dbReference type="CDD" id="cd09170">
    <property type="entry name" value="PLDc_Nuc"/>
    <property type="match status" value="1"/>
</dbReference>
<keyword evidence="3" id="KW-0443">Lipid metabolism</keyword>
<dbReference type="SMART" id="SM00155">
    <property type="entry name" value="PLDc"/>
    <property type="match status" value="1"/>
</dbReference>
<evidence type="ECO:0000256" key="1">
    <source>
        <dbReference type="ARBA" id="ARBA00022801"/>
    </source>
</evidence>
<organism evidence="5">
    <name type="scientific">Candidatus Iainarchaeum sp</name>
    <dbReference type="NCBI Taxonomy" id="3101447"/>
    <lineage>
        <taxon>Archaea</taxon>
        <taxon>Candidatus Iainarchaeota</taxon>
        <taxon>Candidatus Iainarchaeia</taxon>
        <taxon>Candidatus Iainarchaeales</taxon>
        <taxon>Candidatus Iainarchaeaceae</taxon>
        <taxon>Candidatus Iainarchaeum</taxon>
    </lineage>
</organism>
<gene>
    <name evidence="5" type="ORF">IPJ89_04830</name>
</gene>
<name>A0A7T9DJF9_9ARCH</name>
<evidence type="ECO:0000256" key="3">
    <source>
        <dbReference type="ARBA" id="ARBA00023098"/>
    </source>
</evidence>
<dbReference type="AlphaFoldDB" id="A0A7T9DJF9"/>